<gene>
    <name evidence="2" type="ORF">ODALV1_LOCUS27231</name>
</gene>
<feature type="compositionally biased region" description="Polar residues" evidence="1">
    <location>
        <begin position="59"/>
        <end position="69"/>
    </location>
</feature>
<feature type="compositionally biased region" description="Polar residues" evidence="1">
    <location>
        <begin position="25"/>
        <end position="46"/>
    </location>
</feature>
<accession>A0ABP1RXD5</accession>
<protein>
    <submittedName>
        <fullName evidence="2">Uncharacterized protein</fullName>
    </submittedName>
</protein>
<evidence type="ECO:0000256" key="1">
    <source>
        <dbReference type="SAM" id="MobiDB-lite"/>
    </source>
</evidence>
<dbReference type="Proteomes" id="UP001642540">
    <property type="component" value="Unassembled WGS sequence"/>
</dbReference>
<name>A0ABP1RXD5_9HEXA</name>
<dbReference type="EMBL" id="CAXLJM020000122">
    <property type="protein sequence ID" value="CAL8138134.1"/>
    <property type="molecule type" value="Genomic_DNA"/>
</dbReference>
<keyword evidence="3" id="KW-1185">Reference proteome</keyword>
<sequence>MSSNPNQCKSDHTNKKEGKGKLHSGHQTPLDNISSQASTPSQLSTGGKSGYDADDELSSRSQISSNTAGTHGPVELKSISTNAKSSPEHHFTKRKHHTNIQSSNLPDANKSSSDDSV</sequence>
<reference evidence="2 3" key="1">
    <citation type="submission" date="2024-08" db="EMBL/GenBank/DDBJ databases">
        <authorList>
            <person name="Cucini C."/>
            <person name="Frati F."/>
        </authorList>
    </citation>
    <scope>NUCLEOTIDE SEQUENCE [LARGE SCALE GENOMIC DNA]</scope>
</reference>
<proteinExistence type="predicted"/>
<feature type="compositionally biased region" description="Polar residues" evidence="1">
    <location>
        <begin position="99"/>
        <end position="117"/>
    </location>
</feature>
<evidence type="ECO:0000313" key="2">
    <source>
        <dbReference type="EMBL" id="CAL8138134.1"/>
    </source>
</evidence>
<evidence type="ECO:0000313" key="3">
    <source>
        <dbReference type="Proteomes" id="UP001642540"/>
    </source>
</evidence>
<feature type="region of interest" description="Disordered" evidence="1">
    <location>
        <begin position="1"/>
        <end position="117"/>
    </location>
</feature>
<organism evidence="2 3">
    <name type="scientific">Orchesella dallaii</name>
    <dbReference type="NCBI Taxonomy" id="48710"/>
    <lineage>
        <taxon>Eukaryota</taxon>
        <taxon>Metazoa</taxon>
        <taxon>Ecdysozoa</taxon>
        <taxon>Arthropoda</taxon>
        <taxon>Hexapoda</taxon>
        <taxon>Collembola</taxon>
        <taxon>Entomobryomorpha</taxon>
        <taxon>Entomobryoidea</taxon>
        <taxon>Orchesellidae</taxon>
        <taxon>Orchesellinae</taxon>
        <taxon>Orchesella</taxon>
    </lineage>
</organism>
<comment type="caution">
    <text evidence="2">The sequence shown here is derived from an EMBL/GenBank/DDBJ whole genome shotgun (WGS) entry which is preliminary data.</text>
</comment>
<feature type="compositionally biased region" description="Basic and acidic residues" evidence="1">
    <location>
        <begin position="9"/>
        <end position="20"/>
    </location>
</feature>